<feature type="transmembrane region" description="Helical" evidence="10">
    <location>
        <begin position="32"/>
        <end position="54"/>
    </location>
</feature>
<evidence type="ECO:0000256" key="7">
    <source>
        <dbReference type="ARBA" id="ARBA00023170"/>
    </source>
</evidence>
<dbReference type="AlphaFoldDB" id="A0A8J2RK90"/>
<keyword evidence="7" id="KW-0675">Receptor</keyword>
<reference evidence="12" key="1">
    <citation type="submission" date="2021-11" db="EMBL/GenBank/DDBJ databases">
        <authorList>
            <person name="Schell T."/>
        </authorList>
    </citation>
    <scope>NUCLEOTIDE SEQUENCE</scope>
    <source>
        <strain evidence="12">M5</strain>
    </source>
</reference>
<dbReference type="GO" id="GO:0004930">
    <property type="term" value="F:G protein-coupled receptor activity"/>
    <property type="evidence" value="ECO:0007669"/>
    <property type="project" value="UniProtKB-KW"/>
</dbReference>
<dbReference type="PANTHER" id="PTHR24246:SF27">
    <property type="entry name" value="ADENOSINE RECEPTOR, ISOFORM A"/>
    <property type="match status" value="1"/>
</dbReference>
<evidence type="ECO:0000256" key="10">
    <source>
        <dbReference type="SAM" id="Phobius"/>
    </source>
</evidence>
<dbReference type="SUPFAM" id="SSF81321">
    <property type="entry name" value="Family A G protein-coupled receptor-like"/>
    <property type="match status" value="1"/>
</dbReference>
<comment type="caution">
    <text evidence="12">The sequence shown here is derived from an EMBL/GenBank/DDBJ whole genome shotgun (WGS) entry which is preliminary data.</text>
</comment>
<evidence type="ECO:0000313" key="12">
    <source>
        <dbReference type="EMBL" id="CAH0103945.1"/>
    </source>
</evidence>
<comment type="subcellular location">
    <subcellularLocation>
        <location evidence="1">Cell membrane</location>
        <topology evidence="1">Multi-pass membrane protein</topology>
    </subcellularLocation>
</comment>
<dbReference type="InterPro" id="IPR017452">
    <property type="entry name" value="GPCR_Rhodpsn_7TM"/>
</dbReference>
<evidence type="ECO:0000256" key="6">
    <source>
        <dbReference type="ARBA" id="ARBA00023136"/>
    </source>
</evidence>
<feature type="transmembrane region" description="Helical" evidence="10">
    <location>
        <begin position="323"/>
        <end position="343"/>
    </location>
</feature>
<keyword evidence="13" id="KW-1185">Reference proteome</keyword>
<evidence type="ECO:0000256" key="9">
    <source>
        <dbReference type="ARBA" id="ARBA00023224"/>
    </source>
</evidence>
<evidence type="ECO:0000256" key="5">
    <source>
        <dbReference type="ARBA" id="ARBA00023040"/>
    </source>
</evidence>
<dbReference type="GO" id="GO:0007189">
    <property type="term" value="P:adenylate cyclase-activating G protein-coupled receptor signaling pathway"/>
    <property type="evidence" value="ECO:0007669"/>
    <property type="project" value="TreeGrafter"/>
</dbReference>
<evidence type="ECO:0000256" key="4">
    <source>
        <dbReference type="ARBA" id="ARBA00022989"/>
    </source>
</evidence>
<dbReference type="Gene3D" id="1.20.1070.10">
    <property type="entry name" value="Rhodopsin 7-helix transmembrane proteins"/>
    <property type="match status" value="1"/>
</dbReference>
<feature type="domain" description="G-protein coupled receptors family 1 profile" evidence="11">
    <location>
        <begin position="45"/>
        <end position="342"/>
    </location>
</feature>
<keyword evidence="9" id="KW-0807">Transducer</keyword>
<organism evidence="12 13">
    <name type="scientific">Daphnia galeata</name>
    <dbReference type="NCBI Taxonomy" id="27404"/>
    <lineage>
        <taxon>Eukaryota</taxon>
        <taxon>Metazoa</taxon>
        <taxon>Ecdysozoa</taxon>
        <taxon>Arthropoda</taxon>
        <taxon>Crustacea</taxon>
        <taxon>Branchiopoda</taxon>
        <taxon>Diplostraca</taxon>
        <taxon>Cladocera</taxon>
        <taxon>Anomopoda</taxon>
        <taxon>Daphniidae</taxon>
        <taxon>Daphnia</taxon>
    </lineage>
</organism>
<evidence type="ECO:0000256" key="3">
    <source>
        <dbReference type="ARBA" id="ARBA00022692"/>
    </source>
</evidence>
<keyword evidence="4 10" id="KW-1133">Transmembrane helix</keyword>
<dbReference type="OrthoDB" id="10362569at2759"/>
<sequence length="360" mass="40634">MNLFNNSTNLEDIVLTESGQVFNPIDIDTFLIVGYIICCLIGIPLNLSIAVTIIRFRRFHRKPRNIFLLGIIFSYLSFFIPAIVKLIYSGIDPDDSLCQVYVSVVGVPQGLLSVNMLLALTDRYVAINYPLLHREKMTVRFASIVIIFSSILTIFFLKFVYIVGLVPLRCEVRLVHTKIILLILSILFVMCTALNLIVYRQTRTLLCESRMICPSLDEDRCQIVSVNGHQVEWIELATIENVSSNAAVPSTPVNENNSATVTRPTSMHVNRRKFSQMEIEATCTLITGVTSLVVTALPPTIFVSTFLACRLMSQSDCSHLNWLAPYMIELGLINIVFSPLIFLTRNKELRAAITRQMFKC</sequence>
<evidence type="ECO:0000256" key="2">
    <source>
        <dbReference type="ARBA" id="ARBA00022475"/>
    </source>
</evidence>
<feature type="transmembrane region" description="Helical" evidence="10">
    <location>
        <begin position="66"/>
        <end position="88"/>
    </location>
</feature>
<keyword evidence="5" id="KW-0297">G-protein coupled receptor</keyword>
<proteinExistence type="predicted"/>
<keyword evidence="3 10" id="KW-0812">Transmembrane</keyword>
<dbReference type="EMBL" id="CAKKLH010000123">
    <property type="protein sequence ID" value="CAH0103945.1"/>
    <property type="molecule type" value="Genomic_DNA"/>
</dbReference>
<dbReference type="GO" id="GO:0005886">
    <property type="term" value="C:plasma membrane"/>
    <property type="evidence" value="ECO:0007669"/>
    <property type="project" value="UniProtKB-SubCell"/>
</dbReference>
<gene>
    <name evidence="12" type="ORF">DGAL_LOCUS6655</name>
</gene>
<dbReference type="Proteomes" id="UP000789390">
    <property type="component" value="Unassembled WGS sequence"/>
</dbReference>
<dbReference type="PROSITE" id="PS50262">
    <property type="entry name" value="G_PROTEIN_RECEP_F1_2"/>
    <property type="match status" value="1"/>
</dbReference>
<accession>A0A8J2RK90</accession>
<feature type="transmembrane region" description="Helical" evidence="10">
    <location>
        <begin position="100"/>
        <end position="120"/>
    </location>
</feature>
<keyword evidence="2" id="KW-1003">Cell membrane</keyword>
<keyword evidence="6 10" id="KW-0472">Membrane</keyword>
<feature type="transmembrane region" description="Helical" evidence="10">
    <location>
        <begin position="141"/>
        <end position="167"/>
    </location>
</feature>
<dbReference type="PANTHER" id="PTHR24246">
    <property type="entry name" value="OLFACTORY RECEPTOR AND ADENOSINE RECEPTOR"/>
    <property type="match status" value="1"/>
</dbReference>
<dbReference type="GO" id="GO:0001973">
    <property type="term" value="P:G protein-coupled adenosine receptor signaling pathway"/>
    <property type="evidence" value="ECO:0007669"/>
    <property type="project" value="TreeGrafter"/>
</dbReference>
<dbReference type="CDD" id="cd00637">
    <property type="entry name" value="7tm_classA_rhodopsin-like"/>
    <property type="match status" value="1"/>
</dbReference>
<name>A0A8J2RK90_9CRUS</name>
<feature type="transmembrane region" description="Helical" evidence="10">
    <location>
        <begin position="179"/>
        <end position="199"/>
    </location>
</feature>
<evidence type="ECO:0000313" key="13">
    <source>
        <dbReference type="Proteomes" id="UP000789390"/>
    </source>
</evidence>
<protein>
    <recommendedName>
        <fullName evidence="11">G-protein coupled receptors family 1 profile domain-containing protein</fullName>
    </recommendedName>
</protein>
<keyword evidence="8" id="KW-0325">Glycoprotein</keyword>
<evidence type="ECO:0000259" key="11">
    <source>
        <dbReference type="PROSITE" id="PS50262"/>
    </source>
</evidence>
<evidence type="ECO:0000256" key="1">
    <source>
        <dbReference type="ARBA" id="ARBA00004651"/>
    </source>
</evidence>
<evidence type="ECO:0000256" key="8">
    <source>
        <dbReference type="ARBA" id="ARBA00023180"/>
    </source>
</evidence>
<feature type="transmembrane region" description="Helical" evidence="10">
    <location>
        <begin position="281"/>
        <end position="303"/>
    </location>
</feature>